<dbReference type="Proteomes" id="UP000594262">
    <property type="component" value="Unplaced"/>
</dbReference>
<protein>
    <recommendedName>
        <fullName evidence="5">MYND-type domain-containing protein</fullName>
    </recommendedName>
</protein>
<dbReference type="PROSITE" id="PS01360">
    <property type="entry name" value="ZF_MYND_1"/>
    <property type="match status" value="1"/>
</dbReference>
<dbReference type="SUPFAM" id="SSF144232">
    <property type="entry name" value="HIT/MYND zinc finger-like"/>
    <property type="match status" value="1"/>
</dbReference>
<feature type="domain" description="MYND-type" evidence="5">
    <location>
        <begin position="4"/>
        <end position="40"/>
    </location>
</feature>
<keyword evidence="1" id="KW-0479">Metal-binding</keyword>
<evidence type="ECO:0000256" key="2">
    <source>
        <dbReference type="ARBA" id="ARBA00022771"/>
    </source>
</evidence>
<name>A0A7M5UKV6_9CNID</name>
<evidence type="ECO:0000256" key="1">
    <source>
        <dbReference type="ARBA" id="ARBA00022723"/>
    </source>
</evidence>
<dbReference type="PROSITE" id="PS50865">
    <property type="entry name" value="ZF_MYND_2"/>
    <property type="match status" value="1"/>
</dbReference>
<dbReference type="Gene3D" id="6.10.140.2220">
    <property type="match status" value="1"/>
</dbReference>
<evidence type="ECO:0000256" key="4">
    <source>
        <dbReference type="PROSITE-ProRule" id="PRU00134"/>
    </source>
</evidence>
<dbReference type="Pfam" id="PF01753">
    <property type="entry name" value="zf-MYND"/>
    <property type="match status" value="1"/>
</dbReference>
<evidence type="ECO:0000259" key="5">
    <source>
        <dbReference type="PROSITE" id="PS50865"/>
    </source>
</evidence>
<sequence length="208" mass="24298">MKECDICYKDSSFKCSKCKLANYCSKECQTRHWSKHKGNCVLPTTHVANLSRACILDLLPSHAVQQGYMDSNIGNVFGFKEVQPDYPNIDISLNSNAIVLFGIYQQILKYEIYAGDDPYVTSICSKRYTKKKLQKAYEQNKLDKFFHEYLDDAKEKLSRYEQPLYGHAQTFLDRKLVIGPTNKEIKLSKTEIKLQRKEIYERYYKNLS</sequence>
<proteinExistence type="predicted"/>
<evidence type="ECO:0000313" key="6">
    <source>
        <dbReference type="EnsemblMetazoa" id="CLYHEMP011652.1"/>
    </source>
</evidence>
<dbReference type="AlphaFoldDB" id="A0A7M5UKV6"/>
<evidence type="ECO:0000313" key="7">
    <source>
        <dbReference type="Proteomes" id="UP000594262"/>
    </source>
</evidence>
<dbReference type="EnsemblMetazoa" id="CLYHEMT011652.1">
    <property type="protein sequence ID" value="CLYHEMP011652.1"/>
    <property type="gene ID" value="CLYHEMG011652"/>
</dbReference>
<accession>A0A7M5UKV6</accession>
<organism evidence="6 7">
    <name type="scientific">Clytia hemisphaerica</name>
    <dbReference type="NCBI Taxonomy" id="252671"/>
    <lineage>
        <taxon>Eukaryota</taxon>
        <taxon>Metazoa</taxon>
        <taxon>Cnidaria</taxon>
        <taxon>Hydrozoa</taxon>
        <taxon>Hydroidolina</taxon>
        <taxon>Leptothecata</taxon>
        <taxon>Obeliida</taxon>
        <taxon>Clytiidae</taxon>
        <taxon>Clytia</taxon>
    </lineage>
</organism>
<dbReference type="InterPro" id="IPR002893">
    <property type="entry name" value="Znf_MYND"/>
</dbReference>
<keyword evidence="7" id="KW-1185">Reference proteome</keyword>
<evidence type="ECO:0000256" key="3">
    <source>
        <dbReference type="ARBA" id="ARBA00022833"/>
    </source>
</evidence>
<keyword evidence="2 4" id="KW-0863">Zinc-finger</keyword>
<dbReference type="OrthoDB" id="3169036at2759"/>
<reference evidence="6" key="1">
    <citation type="submission" date="2021-01" db="UniProtKB">
        <authorList>
            <consortium name="EnsemblMetazoa"/>
        </authorList>
    </citation>
    <scope>IDENTIFICATION</scope>
</reference>
<dbReference type="GO" id="GO:0008270">
    <property type="term" value="F:zinc ion binding"/>
    <property type="evidence" value="ECO:0007669"/>
    <property type="project" value="UniProtKB-KW"/>
</dbReference>
<keyword evidence="3" id="KW-0862">Zinc</keyword>